<dbReference type="InterPro" id="IPR017896">
    <property type="entry name" value="4Fe4S_Fe-S-bd"/>
</dbReference>
<dbReference type="Pfam" id="PF00037">
    <property type="entry name" value="Fer4"/>
    <property type="match status" value="1"/>
</dbReference>
<gene>
    <name evidence="6" type="ORF">BKP35_08560</name>
</gene>
<dbReference type="Gene3D" id="3.30.70.20">
    <property type="match status" value="2"/>
</dbReference>
<sequence length="207" mass="23278">MVIDLDRCIGCNACTIACKQENNTPPNIHYNVVIEKEEGEFPNVYNSFLPRVCMQCDKPPCVKVCPVGATKKQKNGIVSIDYETCIGCRYCMTACPYGARSFDFGENYYDQPNTFEASPYQEYDKIYQRGKGKAPQNSVRKCHFCSHRVDKGELPACVTACLGKARFFGDLNDPNSEVSIKAKGSWTLKSNLGTKPRTFYLGEKRDD</sequence>
<evidence type="ECO:0000256" key="1">
    <source>
        <dbReference type="ARBA" id="ARBA00022485"/>
    </source>
</evidence>
<organism evidence="6 7">
    <name type="scientific">Anaerobacillus arseniciselenatis</name>
    <dbReference type="NCBI Taxonomy" id="85682"/>
    <lineage>
        <taxon>Bacteria</taxon>
        <taxon>Bacillati</taxon>
        <taxon>Bacillota</taxon>
        <taxon>Bacilli</taxon>
        <taxon>Bacillales</taxon>
        <taxon>Bacillaceae</taxon>
        <taxon>Anaerobacillus</taxon>
    </lineage>
</organism>
<protein>
    <submittedName>
        <fullName evidence="6">4Fe-4S ferredoxin</fullName>
    </submittedName>
</protein>
<dbReference type="GO" id="GO:0051539">
    <property type="term" value="F:4 iron, 4 sulfur cluster binding"/>
    <property type="evidence" value="ECO:0007669"/>
    <property type="project" value="UniProtKB-KW"/>
</dbReference>
<feature type="domain" description="4Fe-4S ferredoxin-type" evidence="5">
    <location>
        <begin position="76"/>
        <end position="105"/>
    </location>
</feature>
<reference evidence="6 7" key="1">
    <citation type="submission" date="2016-10" db="EMBL/GenBank/DDBJ databases">
        <title>Draft genome sequences of four alkaliphilic bacteria belonging to the Anaerobacillus genus.</title>
        <authorList>
            <person name="Bassil N.M."/>
            <person name="Lloyd J.R."/>
        </authorList>
    </citation>
    <scope>NUCLEOTIDE SEQUENCE [LARGE SCALE GENOMIC DNA]</scope>
    <source>
        <strain evidence="6 7">DSM 15340</strain>
    </source>
</reference>
<keyword evidence="3" id="KW-0408">Iron</keyword>
<dbReference type="EMBL" id="MLQQ01000013">
    <property type="protein sequence ID" value="OIJ13884.1"/>
    <property type="molecule type" value="Genomic_DNA"/>
</dbReference>
<dbReference type="Pfam" id="PF13247">
    <property type="entry name" value="Fer4_11"/>
    <property type="match status" value="2"/>
</dbReference>
<dbReference type="PROSITE" id="PS00198">
    <property type="entry name" value="4FE4S_FER_1"/>
    <property type="match status" value="1"/>
</dbReference>
<comment type="caution">
    <text evidence="6">The sequence shown here is derived from an EMBL/GenBank/DDBJ whole genome shotgun (WGS) entry which is preliminary data.</text>
</comment>
<keyword evidence="1" id="KW-0004">4Fe-4S</keyword>
<proteinExistence type="predicted"/>
<keyword evidence="2" id="KW-0479">Metal-binding</keyword>
<feature type="domain" description="4Fe-4S ferredoxin-type" evidence="5">
    <location>
        <begin position="44"/>
        <end position="75"/>
    </location>
</feature>
<evidence type="ECO:0000256" key="3">
    <source>
        <dbReference type="ARBA" id="ARBA00023004"/>
    </source>
</evidence>
<dbReference type="AlphaFoldDB" id="A0A1S2LNH5"/>
<dbReference type="SUPFAM" id="SSF54862">
    <property type="entry name" value="4Fe-4S ferredoxins"/>
    <property type="match status" value="1"/>
</dbReference>
<dbReference type="GO" id="GO:0046872">
    <property type="term" value="F:metal ion binding"/>
    <property type="evidence" value="ECO:0007669"/>
    <property type="project" value="UniProtKB-KW"/>
</dbReference>
<dbReference type="CDD" id="cd10551">
    <property type="entry name" value="PsrB"/>
    <property type="match status" value="1"/>
</dbReference>
<evidence type="ECO:0000256" key="2">
    <source>
        <dbReference type="ARBA" id="ARBA00022723"/>
    </source>
</evidence>
<keyword evidence="7" id="KW-1185">Reference proteome</keyword>
<dbReference type="PROSITE" id="PS51379">
    <property type="entry name" value="4FE4S_FER_2"/>
    <property type="match status" value="3"/>
</dbReference>
<dbReference type="PANTHER" id="PTHR43177:SF3">
    <property type="entry name" value="PROTEIN NRFC HOMOLOG"/>
    <property type="match status" value="1"/>
</dbReference>
<feature type="domain" description="4Fe-4S ferredoxin-type" evidence="5">
    <location>
        <begin position="1"/>
        <end position="28"/>
    </location>
</feature>
<accession>A0A1S2LNH5</accession>
<name>A0A1S2LNH5_9BACI</name>
<dbReference type="InterPro" id="IPR017900">
    <property type="entry name" value="4Fe4S_Fe_S_CS"/>
</dbReference>
<dbReference type="PANTHER" id="PTHR43177">
    <property type="entry name" value="PROTEIN NRFC"/>
    <property type="match status" value="1"/>
</dbReference>
<dbReference type="InterPro" id="IPR050954">
    <property type="entry name" value="ET_IronSulfur_Cluster-Binding"/>
</dbReference>
<evidence type="ECO:0000313" key="6">
    <source>
        <dbReference type="EMBL" id="OIJ13884.1"/>
    </source>
</evidence>
<dbReference type="Proteomes" id="UP000180098">
    <property type="component" value="Unassembled WGS sequence"/>
</dbReference>
<keyword evidence="4" id="KW-0411">Iron-sulfur</keyword>
<evidence type="ECO:0000256" key="4">
    <source>
        <dbReference type="ARBA" id="ARBA00023014"/>
    </source>
</evidence>
<evidence type="ECO:0000313" key="7">
    <source>
        <dbReference type="Proteomes" id="UP000180098"/>
    </source>
</evidence>
<evidence type="ECO:0000259" key="5">
    <source>
        <dbReference type="PROSITE" id="PS51379"/>
    </source>
</evidence>